<feature type="non-terminal residue" evidence="1">
    <location>
        <position position="249"/>
    </location>
</feature>
<sequence length="249" mass="28413">PDQVGIRKVILYSEGRSLWPEEVIALCQPGQTPEDVVELSAMTLVNLKGKSHAYTWSDKTPRVREGDKYFHFGNKPEEKPVIMRVNMKSNYKPFQIFETSNRFSIFAHEQRKGFSHFPWWNHWPVSQVPSDGRYCQAADRASHFSLAWGGPPPHKGEGKTYWWAWMYGSTKEDAVSLVPLGRSWLLPPKLIVKNGADDALYDLTQRCYVISGLKTRSKGKLLFILDADSNSPVVNPAFVVEDWGNREAE</sequence>
<accession>X1PBX5</accession>
<gene>
    <name evidence="1" type="ORF">S06H3_51463</name>
</gene>
<dbReference type="EMBL" id="BARV01032654">
    <property type="protein sequence ID" value="GAI36500.1"/>
    <property type="molecule type" value="Genomic_DNA"/>
</dbReference>
<protein>
    <submittedName>
        <fullName evidence="1">Uncharacterized protein</fullName>
    </submittedName>
</protein>
<name>X1PBX5_9ZZZZ</name>
<comment type="caution">
    <text evidence="1">The sequence shown here is derived from an EMBL/GenBank/DDBJ whole genome shotgun (WGS) entry which is preliminary data.</text>
</comment>
<feature type="non-terminal residue" evidence="1">
    <location>
        <position position="1"/>
    </location>
</feature>
<dbReference type="AlphaFoldDB" id="X1PBX5"/>
<organism evidence="1">
    <name type="scientific">marine sediment metagenome</name>
    <dbReference type="NCBI Taxonomy" id="412755"/>
    <lineage>
        <taxon>unclassified sequences</taxon>
        <taxon>metagenomes</taxon>
        <taxon>ecological metagenomes</taxon>
    </lineage>
</organism>
<proteinExistence type="predicted"/>
<reference evidence="1" key="1">
    <citation type="journal article" date="2014" name="Front. Microbiol.">
        <title>High frequency of phylogenetically diverse reductive dehalogenase-homologous genes in deep subseafloor sedimentary metagenomes.</title>
        <authorList>
            <person name="Kawai M."/>
            <person name="Futagami T."/>
            <person name="Toyoda A."/>
            <person name="Takaki Y."/>
            <person name="Nishi S."/>
            <person name="Hori S."/>
            <person name="Arai W."/>
            <person name="Tsubouchi T."/>
            <person name="Morono Y."/>
            <person name="Uchiyama I."/>
            <person name="Ito T."/>
            <person name="Fujiyama A."/>
            <person name="Inagaki F."/>
            <person name="Takami H."/>
        </authorList>
    </citation>
    <scope>NUCLEOTIDE SEQUENCE</scope>
    <source>
        <strain evidence="1">Expedition CK06-06</strain>
    </source>
</reference>
<evidence type="ECO:0000313" key="1">
    <source>
        <dbReference type="EMBL" id="GAI36500.1"/>
    </source>
</evidence>